<dbReference type="Proteomes" id="UP000030762">
    <property type="component" value="Unassembled WGS sequence"/>
</dbReference>
<gene>
    <name evidence="2" type="ORF">SDRG_15789</name>
</gene>
<keyword evidence="3" id="KW-1185">Reference proteome</keyword>
<organism evidence="2 3">
    <name type="scientific">Saprolegnia diclina (strain VS20)</name>
    <dbReference type="NCBI Taxonomy" id="1156394"/>
    <lineage>
        <taxon>Eukaryota</taxon>
        <taxon>Sar</taxon>
        <taxon>Stramenopiles</taxon>
        <taxon>Oomycota</taxon>
        <taxon>Saprolegniomycetes</taxon>
        <taxon>Saprolegniales</taxon>
        <taxon>Saprolegniaceae</taxon>
        <taxon>Saprolegnia</taxon>
    </lineage>
</organism>
<dbReference type="EMBL" id="JH767233">
    <property type="protein sequence ID" value="EQC26378.1"/>
    <property type="molecule type" value="Genomic_DNA"/>
</dbReference>
<sequence length="279" mass="29645">MDARQPLLPSSAPTLRDRWPLAAFLLIVILFVWGSVKEAMLDDALGPNILVWTSTSPDAPLLSLDAAPTSVSSTAPLVVYLSSGAHTPCATPSTLHAALWLHLHNASAVTEAHAFLQQWLVAHPQRTHAPLWLASDDARLAAALGHAIVDRNFATTSLFMPLEGLILMEAALRPWACNDESPPSSGTALPASLGSLLDAQLRVVFAHGRGSKRLVDSIPWHGQKAFHTLNATSERCLTPTCAATTLAYDNLASIELRDTVAFPPSAVVAAVLAGALDIR</sequence>
<dbReference type="AlphaFoldDB" id="T0R2X5"/>
<dbReference type="OMA" id="RTHAPLW"/>
<evidence type="ECO:0000313" key="2">
    <source>
        <dbReference type="EMBL" id="EQC26378.1"/>
    </source>
</evidence>
<protein>
    <submittedName>
        <fullName evidence="2">Uncharacterized protein</fullName>
    </submittedName>
</protein>
<feature type="transmembrane region" description="Helical" evidence="1">
    <location>
        <begin position="19"/>
        <end position="36"/>
    </location>
</feature>
<reference evidence="2 3" key="1">
    <citation type="submission" date="2012-04" db="EMBL/GenBank/DDBJ databases">
        <title>The Genome Sequence of Saprolegnia declina VS20.</title>
        <authorList>
            <consortium name="The Broad Institute Genome Sequencing Platform"/>
            <person name="Russ C."/>
            <person name="Nusbaum C."/>
            <person name="Tyler B."/>
            <person name="van West P."/>
            <person name="Dieguez-Uribeondo J."/>
            <person name="de Bruijn I."/>
            <person name="Tripathy S."/>
            <person name="Jiang R."/>
            <person name="Young S.K."/>
            <person name="Zeng Q."/>
            <person name="Gargeya S."/>
            <person name="Fitzgerald M."/>
            <person name="Haas B."/>
            <person name="Abouelleil A."/>
            <person name="Alvarado L."/>
            <person name="Arachchi H.M."/>
            <person name="Berlin A."/>
            <person name="Chapman S.B."/>
            <person name="Goldberg J."/>
            <person name="Griggs A."/>
            <person name="Gujja S."/>
            <person name="Hansen M."/>
            <person name="Howarth C."/>
            <person name="Imamovic A."/>
            <person name="Larimer J."/>
            <person name="McCowen C."/>
            <person name="Montmayeur A."/>
            <person name="Murphy C."/>
            <person name="Neiman D."/>
            <person name="Pearson M."/>
            <person name="Priest M."/>
            <person name="Roberts A."/>
            <person name="Saif S."/>
            <person name="Shea T."/>
            <person name="Sisk P."/>
            <person name="Sykes S."/>
            <person name="Wortman J."/>
            <person name="Nusbaum C."/>
            <person name="Birren B."/>
        </authorList>
    </citation>
    <scope>NUCLEOTIDE SEQUENCE [LARGE SCALE GENOMIC DNA]</scope>
    <source>
        <strain evidence="2 3">VS20</strain>
    </source>
</reference>
<dbReference type="VEuPathDB" id="FungiDB:SDRG_15789"/>
<evidence type="ECO:0000256" key="1">
    <source>
        <dbReference type="SAM" id="Phobius"/>
    </source>
</evidence>
<proteinExistence type="predicted"/>
<keyword evidence="1" id="KW-0812">Transmembrane</keyword>
<dbReference type="GeneID" id="19956516"/>
<accession>T0R2X5</accession>
<dbReference type="RefSeq" id="XP_008620193.1">
    <property type="nucleotide sequence ID" value="XM_008621971.1"/>
</dbReference>
<dbReference type="OrthoDB" id="77610at2759"/>
<keyword evidence="1" id="KW-0472">Membrane</keyword>
<name>T0R2X5_SAPDV</name>
<dbReference type="InParanoid" id="T0R2X5"/>
<evidence type="ECO:0000313" key="3">
    <source>
        <dbReference type="Proteomes" id="UP000030762"/>
    </source>
</evidence>
<keyword evidence="1" id="KW-1133">Transmembrane helix</keyword>